<protein>
    <submittedName>
        <fullName evidence="4">1-pyrroline-5-carboxylate dehydrogenase</fullName>
    </submittedName>
</protein>
<dbReference type="GO" id="GO:0010133">
    <property type="term" value="P:L-proline catabolic process to L-glutamate"/>
    <property type="evidence" value="ECO:0007669"/>
    <property type="project" value="TreeGrafter"/>
</dbReference>
<comment type="caution">
    <text evidence="4">The sequence shown here is derived from an EMBL/GenBank/DDBJ whole genome shotgun (WGS) entry which is preliminary data.</text>
</comment>
<accession>A0AAD4DKH1</accession>
<evidence type="ECO:0000259" key="3">
    <source>
        <dbReference type="Pfam" id="PF00171"/>
    </source>
</evidence>
<sequence length="150" mass="16413">MSVPTANLASFKIPAVTNEPMKSYGPGSAERVALQAALKELRAQGPLDIPCIVNGKEVRTGIMEKQVMPHEHKTVLCNYHNADEALVAKAIDGALAAKEDWENTPFNDRAAIFLKAADLASTKYRMEFGCVGVEMERGLWVTINVQEEVI</sequence>
<dbReference type="PANTHER" id="PTHR42862">
    <property type="entry name" value="DELTA-1-PYRROLINE-5-CARBOXYLATE DEHYDROGENASE 1, ISOFORM A-RELATED"/>
    <property type="match status" value="1"/>
</dbReference>
<evidence type="ECO:0000313" key="5">
    <source>
        <dbReference type="Proteomes" id="UP001194580"/>
    </source>
</evidence>
<dbReference type="InterPro" id="IPR016161">
    <property type="entry name" value="Ald_DH/histidinol_DH"/>
</dbReference>
<feature type="domain" description="Aldehyde dehydrogenase" evidence="3">
    <location>
        <begin position="67"/>
        <end position="121"/>
    </location>
</feature>
<dbReference type="Proteomes" id="UP001194580">
    <property type="component" value="Unassembled WGS sequence"/>
</dbReference>
<dbReference type="InterPro" id="IPR050485">
    <property type="entry name" value="Proline_metab_enzyme"/>
</dbReference>
<dbReference type="Gene3D" id="3.40.605.10">
    <property type="entry name" value="Aldehyde Dehydrogenase, Chain A, domain 1"/>
    <property type="match status" value="1"/>
</dbReference>
<proteinExistence type="predicted"/>
<dbReference type="Pfam" id="PF00171">
    <property type="entry name" value="Aldedh"/>
    <property type="match status" value="1"/>
</dbReference>
<reference evidence="4" key="1">
    <citation type="journal article" date="2020" name="Fungal Divers.">
        <title>Resolving the Mortierellaceae phylogeny through synthesis of multi-gene phylogenetics and phylogenomics.</title>
        <authorList>
            <person name="Vandepol N."/>
            <person name="Liber J."/>
            <person name="Desiro A."/>
            <person name="Na H."/>
            <person name="Kennedy M."/>
            <person name="Barry K."/>
            <person name="Grigoriev I.V."/>
            <person name="Miller A.N."/>
            <person name="O'Donnell K."/>
            <person name="Stajich J.E."/>
            <person name="Bonito G."/>
        </authorList>
    </citation>
    <scope>NUCLEOTIDE SEQUENCE</scope>
    <source>
        <strain evidence="4">NRRL 28262</strain>
    </source>
</reference>
<evidence type="ECO:0000256" key="1">
    <source>
        <dbReference type="ARBA" id="ARBA00023002"/>
    </source>
</evidence>
<dbReference type="GO" id="GO:0005759">
    <property type="term" value="C:mitochondrial matrix"/>
    <property type="evidence" value="ECO:0007669"/>
    <property type="project" value="TreeGrafter"/>
</dbReference>
<evidence type="ECO:0000313" key="4">
    <source>
        <dbReference type="EMBL" id="KAG0279305.1"/>
    </source>
</evidence>
<keyword evidence="5" id="KW-1185">Reference proteome</keyword>
<dbReference type="GO" id="GO:0003842">
    <property type="term" value="F:L-glutamate gamma-semialdehyde dehydrogenase activity"/>
    <property type="evidence" value="ECO:0007669"/>
    <property type="project" value="TreeGrafter"/>
</dbReference>
<gene>
    <name evidence="4" type="primary">PUT2_1</name>
    <name evidence="4" type="ORF">BGZ95_001666</name>
</gene>
<keyword evidence="1" id="KW-0560">Oxidoreductase</keyword>
<dbReference type="InterPro" id="IPR015590">
    <property type="entry name" value="Aldehyde_DH_dom"/>
</dbReference>
<name>A0AAD4DKH1_9FUNG</name>
<keyword evidence="2" id="KW-0520">NAD</keyword>
<dbReference type="InterPro" id="IPR016162">
    <property type="entry name" value="Ald_DH_N"/>
</dbReference>
<dbReference type="PANTHER" id="PTHR42862:SF1">
    <property type="entry name" value="DELTA-1-PYRROLINE-5-CARBOXYLATE DEHYDROGENASE 2, ISOFORM A-RELATED"/>
    <property type="match status" value="1"/>
</dbReference>
<dbReference type="AlphaFoldDB" id="A0AAD4DKH1"/>
<dbReference type="SUPFAM" id="SSF53720">
    <property type="entry name" value="ALDH-like"/>
    <property type="match status" value="1"/>
</dbReference>
<organism evidence="4 5">
    <name type="scientific">Linnemannia exigua</name>
    <dbReference type="NCBI Taxonomy" id="604196"/>
    <lineage>
        <taxon>Eukaryota</taxon>
        <taxon>Fungi</taxon>
        <taxon>Fungi incertae sedis</taxon>
        <taxon>Mucoromycota</taxon>
        <taxon>Mortierellomycotina</taxon>
        <taxon>Mortierellomycetes</taxon>
        <taxon>Mortierellales</taxon>
        <taxon>Mortierellaceae</taxon>
        <taxon>Linnemannia</taxon>
    </lineage>
</organism>
<evidence type="ECO:0000256" key="2">
    <source>
        <dbReference type="ARBA" id="ARBA00023027"/>
    </source>
</evidence>
<dbReference type="EMBL" id="JAAAIL010000134">
    <property type="protein sequence ID" value="KAG0279305.1"/>
    <property type="molecule type" value="Genomic_DNA"/>
</dbReference>